<feature type="transmembrane region" description="Helical" evidence="1">
    <location>
        <begin position="114"/>
        <end position="138"/>
    </location>
</feature>
<organism evidence="2 3">
    <name type="scientific">Acetohalobium arabaticum (strain ATCC 49924 / DSM 5501 / Z-7288)</name>
    <dbReference type="NCBI Taxonomy" id="574087"/>
    <lineage>
        <taxon>Bacteria</taxon>
        <taxon>Bacillati</taxon>
        <taxon>Bacillota</taxon>
        <taxon>Clostridia</taxon>
        <taxon>Halanaerobiales</taxon>
        <taxon>Halobacteroidaceae</taxon>
        <taxon>Acetohalobium</taxon>
    </lineage>
</organism>
<sequence length="184" mass="19950">MLTDLHNKDKLQLALGLVMGIIFGFLLQKAGLTNYQIIIGQLLLRDFTMFKVVSSAIITGMIGVYFLREKELVELHPGSGSLWTAVCGGLIFGIGFGILGYCPGTVVGASGRGAIDGLFGILGITIGVWLFSLIYPLINDTVLTKTEFDELTIPEMLGVNHWWVIISVVIILITILGVIERLGL</sequence>
<feature type="transmembrane region" description="Helical" evidence="1">
    <location>
        <begin position="12"/>
        <end position="28"/>
    </location>
</feature>
<feature type="transmembrane region" description="Helical" evidence="1">
    <location>
        <begin position="80"/>
        <end position="102"/>
    </location>
</feature>
<dbReference type="RefSeq" id="WP_013278944.1">
    <property type="nucleotide sequence ID" value="NC_014378.1"/>
</dbReference>
<keyword evidence="1" id="KW-1133">Transmembrane helix</keyword>
<dbReference type="OrthoDB" id="9790409at2"/>
<keyword evidence="1" id="KW-0812">Transmembrane</keyword>
<dbReference type="KEGG" id="aar:Acear_2002"/>
<keyword evidence="1" id="KW-0472">Membrane</keyword>
<reference evidence="2 3" key="1">
    <citation type="journal article" date="2010" name="Stand. Genomic Sci.">
        <title>Complete genome sequence of Acetohalobium arabaticum type strain (Z-7288).</title>
        <authorList>
            <person name="Sikorski J."/>
            <person name="Lapidus A."/>
            <person name="Chertkov O."/>
            <person name="Lucas S."/>
            <person name="Copeland A."/>
            <person name="Glavina Del Rio T."/>
            <person name="Nolan M."/>
            <person name="Tice H."/>
            <person name="Cheng J.F."/>
            <person name="Han C."/>
            <person name="Brambilla E."/>
            <person name="Pitluck S."/>
            <person name="Liolios K."/>
            <person name="Ivanova N."/>
            <person name="Mavromatis K."/>
            <person name="Mikhailova N."/>
            <person name="Pati A."/>
            <person name="Bruce D."/>
            <person name="Detter C."/>
            <person name="Tapia R."/>
            <person name="Goodwin L."/>
            <person name="Chen A."/>
            <person name="Palaniappan K."/>
            <person name="Land M."/>
            <person name="Hauser L."/>
            <person name="Chang Y.J."/>
            <person name="Jeffries C.D."/>
            <person name="Rohde M."/>
            <person name="Goker M."/>
            <person name="Spring S."/>
            <person name="Woyke T."/>
            <person name="Bristow J."/>
            <person name="Eisen J.A."/>
            <person name="Markowitz V."/>
            <person name="Hugenholtz P."/>
            <person name="Kyrpides N.C."/>
            <person name="Klenk H.P."/>
        </authorList>
    </citation>
    <scope>NUCLEOTIDE SEQUENCE [LARGE SCALE GENOMIC DNA]</scope>
    <source>
        <strain evidence="3">ATCC 49924 / DSM 5501 / Z-7288</strain>
    </source>
</reference>
<feature type="transmembrane region" description="Helical" evidence="1">
    <location>
        <begin position="158"/>
        <end position="179"/>
    </location>
</feature>
<evidence type="ECO:0000313" key="3">
    <source>
        <dbReference type="Proteomes" id="UP000001661"/>
    </source>
</evidence>
<dbReference type="HOGENOM" id="CLU_037802_0_1_9"/>
<proteinExistence type="predicted"/>
<dbReference type="STRING" id="574087.Acear_2002"/>
<keyword evidence="3" id="KW-1185">Reference proteome</keyword>
<dbReference type="Proteomes" id="UP000001661">
    <property type="component" value="Chromosome"/>
</dbReference>
<dbReference type="InterPro" id="IPR007272">
    <property type="entry name" value="Sulf_transp_TsuA/YedE"/>
</dbReference>
<name>D9QSN6_ACEAZ</name>
<dbReference type="eggNOG" id="COG2391">
    <property type="taxonomic scope" value="Bacteria"/>
</dbReference>
<feature type="transmembrane region" description="Helical" evidence="1">
    <location>
        <begin position="49"/>
        <end position="68"/>
    </location>
</feature>
<accession>D9QSN6</accession>
<gene>
    <name evidence="2" type="ordered locus">Acear_2002</name>
</gene>
<evidence type="ECO:0000313" key="2">
    <source>
        <dbReference type="EMBL" id="ADL13499.1"/>
    </source>
</evidence>
<protein>
    <submittedName>
        <fullName evidence="2">YeeE/YedE family protein</fullName>
    </submittedName>
</protein>
<dbReference type="Pfam" id="PF04143">
    <property type="entry name" value="Sulf_transp"/>
    <property type="match status" value="1"/>
</dbReference>
<dbReference type="AlphaFoldDB" id="D9QSN6"/>
<dbReference type="EMBL" id="CP002105">
    <property type="protein sequence ID" value="ADL13499.1"/>
    <property type="molecule type" value="Genomic_DNA"/>
</dbReference>
<evidence type="ECO:0000256" key="1">
    <source>
        <dbReference type="SAM" id="Phobius"/>
    </source>
</evidence>